<dbReference type="EMBL" id="LAZR01002887">
    <property type="protein sequence ID" value="KKN24377.1"/>
    <property type="molecule type" value="Genomic_DNA"/>
</dbReference>
<reference evidence="2" key="1">
    <citation type="journal article" date="2015" name="Nature">
        <title>Complex archaea that bridge the gap between prokaryotes and eukaryotes.</title>
        <authorList>
            <person name="Spang A."/>
            <person name="Saw J.H."/>
            <person name="Jorgensen S.L."/>
            <person name="Zaremba-Niedzwiedzka K."/>
            <person name="Martijn J."/>
            <person name="Lind A.E."/>
            <person name="van Eijk R."/>
            <person name="Schleper C."/>
            <person name="Guy L."/>
            <person name="Ettema T.J."/>
        </authorList>
    </citation>
    <scope>NUCLEOTIDE SEQUENCE</scope>
</reference>
<comment type="caution">
    <text evidence="2">The sequence shown here is derived from an EMBL/GenBank/DDBJ whole genome shotgun (WGS) entry which is preliminary data.</text>
</comment>
<evidence type="ECO:0000256" key="1">
    <source>
        <dbReference type="SAM" id="MobiDB-lite"/>
    </source>
</evidence>
<dbReference type="AlphaFoldDB" id="A0A0F9PIS9"/>
<organism evidence="2">
    <name type="scientific">marine sediment metagenome</name>
    <dbReference type="NCBI Taxonomy" id="412755"/>
    <lineage>
        <taxon>unclassified sequences</taxon>
        <taxon>metagenomes</taxon>
        <taxon>ecological metagenomes</taxon>
    </lineage>
</organism>
<gene>
    <name evidence="2" type="ORF">LCGC14_0895500</name>
</gene>
<sequence length="108" mass="11564">MRRAAIVFLTLVMFVGCGRLNQVRIYEGGPGTKEAPAEPKWTVDNPPSKGEVVYERTTGTGDNKETLKVTVKKEQGGWNPFAYIGQLVANIVALVFKTAGGIAVPVSG</sequence>
<feature type="region of interest" description="Disordered" evidence="1">
    <location>
        <begin position="29"/>
        <end position="49"/>
    </location>
</feature>
<dbReference type="PROSITE" id="PS51257">
    <property type="entry name" value="PROKAR_LIPOPROTEIN"/>
    <property type="match status" value="1"/>
</dbReference>
<name>A0A0F9PIS9_9ZZZZ</name>
<accession>A0A0F9PIS9</accession>
<evidence type="ECO:0000313" key="2">
    <source>
        <dbReference type="EMBL" id="KKN24377.1"/>
    </source>
</evidence>
<proteinExistence type="predicted"/>
<protein>
    <submittedName>
        <fullName evidence="2">Uncharacterized protein</fullName>
    </submittedName>
</protein>